<protein>
    <submittedName>
        <fullName evidence="2">Uncharacterized protein</fullName>
    </submittedName>
</protein>
<dbReference type="AlphaFoldDB" id="A0AAD5QQI9"/>
<feature type="region of interest" description="Disordered" evidence="1">
    <location>
        <begin position="1"/>
        <end position="39"/>
    </location>
</feature>
<keyword evidence="3" id="KW-1185">Reference proteome</keyword>
<sequence length="82" mass="8906">MASNSGCTPAHGSRENVCASSLDTHSPQMQHSTAARVHSEADRPFDVDALCYGLRDLQSIERLEAVLGKYCVRRKQTSGNSV</sequence>
<accession>A0AAD5QQI9</accession>
<reference evidence="2" key="1">
    <citation type="submission" date="2021-06" db="EMBL/GenBank/DDBJ databases">
        <title>Parelaphostrongylus tenuis whole genome reference sequence.</title>
        <authorList>
            <person name="Garwood T.J."/>
            <person name="Larsen P.A."/>
            <person name="Fountain-Jones N.M."/>
            <person name="Garbe J.R."/>
            <person name="Macchietto M.G."/>
            <person name="Kania S.A."/>
            <person name="Gerhold R.W."/>
            <person name="Richards J.E."/>
            <person name="Wolf T.M."/>
        </authorList>
    </citation>
    <scope>NUCLEOTIDE SEQUENCE</scope>
    <source>
        <strain evidence="2">MNPRO001-30</strain>
        <tissue evidence="2">Meninges</tissue>
    </source>
</reference>
<comment type="caution">
    <text evidence="2">The sequence shown here is derived from an EMBL/GenBank/DDBJ whole genome shotgun (WGS) entry which is preliminary data.</text>
</comment>
<evidence type="ECO:0000256" key="1">
    <source>
        <dbReference type="SAM" id="MobiDB-lite"/>
    </source>
</evidence>
<feature type="compositionally biased region" description="Polar residues" evidence="1">
    <location>
        <begin position="18"/>
        <end position="33"/>
    </location>
</feature>
<organism evidence="2 3">
    <name type="scientific">Parelaphostrongylus tenuis</name>
    <name type="common">Meningeal worm</name>
    <dbReference type="NCBI Taxonomy" id="148309"/>
    <lineage>
        <taxon>Eukaryota</taxon>
        <taxon>Metazoa</taxon>
        <taxon>Ecdysozoa</taxon>
        <taxon>Nematoda</taxon>
        <taxon>Chromadorea</taxon>
        <taxon>Rhabditida</taxon>
        <taxon>Rhabditina</taxon>
        <taxon>Rhabditomorpha</taxon>
        <taxon>Strongyloidea</taxon>
        <taxon>Metastrongylidae</taxon>
        <taxon>Parelaphostrongylus</taxon>
    </lineage>
</organism>
<name>A0AAD5QQI9_PARTN</name>
<evidence type="ECO:0000313" key="2">
    <source>
        <dbReference type="EMBL" id="KAJ1360898.1"/>
    </source>
</evidence>
<gene>
    <name evidence="2" type="ORF">KIN20_020003</name>
</gene>
<dbReference type="EMBL" id="JAHQIW010004022">
    <property type="protein sequence ID" value="KAJ1360898.1"/>
    <property type="molecule type" value="Genomic_DNA"/>
</dbReference>
<dbReference type="Proteomes" id="UP001196413">
    <property type="component" value="Unassembled WGS sequence"/>
</dbReference>
<evidence type="ECO:0000313" key="3">
    <source>
        <dbReference type="Proteomes" id="UP001196413"/>
    </source>
</evidence>
<proteinExistence type="predicted"/>